<proteinExistence type="predicted"/>
<dbReference type="AlphaFoldDB" id="A0A0E1WAW3"/>
<name>A0A0E1WAW3_BURPE</name>
<organism evidence="2">
    <name type="scientific">Burkholderia pseudomallei 1710a</name>
    <dbReference type="NCBI Taxonomy" id="320371"/>
    <lineage>
        <taxon>Bacteria</taxon>
        <taxon>Pseudomonadati</taxon>
        <taxon>Pseudomonadota</taxon>
        <taxon>Betaproteobacteria</taxon>
        <taxon>Burkholderiales</taxon>
        <taxon>Burkholderiaceae</taxon>
        <taxon>Burkholderia</taxon>
        <taxon>pseudomallei group</taxon>
    </lineage>
</organism>
<sequence length="96" mass="10343">MWTGGRLTHVNAARRIGRSRAGTAQAKPSCDNGTEVHERASPNSMRLAAAIARKKQSSPARRLARPPPSNFEPAPPPLTATHGGRFSPAVPRRITR</sequence>
<accession>A0A0E1WAW3</accession>
<gene>
    <name evidence="2" type="ORF">BURPS1710A_2856</name>
</gene>
<dbReference type="Proteomes" id="UP000001812">
    <property type="component" value="Chromosome I"/>
</dbReference>
<evidence type="ECO:0000313" key="2">
    <source>
        <dbReference type="EMBL" id="EET09544.1"/>
    </source>
</evidence>
<feature type="region of interest" description="Disordered" evidence="1">
    <location>
        <begin position="1"/>
        <end position="96"/>
    </location>
</feature>
<feature type="compositionally biased region" description="Pro residues" evidence="1">
    <location>
        <begin position="65"/>
        <end position="78"/>
    </location>
</feature>
<dbReference type="HOGENOM" id="CLU_2615251_0_0_4"/>
<protein>
    <submittedName>
        <fullName evidence="2">Uncharacterized protein</fullName>
    </submittedName>
</protein>
<evidence type="ECO:0000256" key="1">
    <source>
        <dbReference type="SAM" id="MobiDB-lite"/>
    </source>
</evidence>
<dbReference type="EMBL" id="CM000832">
    <property type="protein sequence ID" value="EET09544.1"/>
    <property type="molecule type" value="Genomic_DNA"/>
</dbReference>
<reference evidence="2" key="1">
    <citation type="submission" date="2009-05" db="EMBL/GenBank/DDBJ databases">
        <authorList>
            <person name="Harkins D.M."/>
            <person name="DeShazer D."/>
            <person name="Woods D.E."/>
            <person name="Brinkac L.M."/>
            <person name="Brown K.A."/>
            <person name="Hung G.C."/>
            <person name="Tuanyok A."/>
            <person name="Zhang B."/>
            <person name="Nierman W.C."/>
        </authorList>
    </citation>
    <scope>NUCLEOTIDE SEQUENCE [LARGE SCALE GENOMIC DNA]</scope>
    <source>
        <strain evidence="2">1710a</strain>
    </source>
</reference>